<dbReference type="GO" id="GO:0005516">
    <property type="term" value="F:calmodulin binding"/>
    <property type="evidence" value="ECO:0007669"/>
    <property type="project" value="InterPro"/>
</dbReference>
<comment type="caution">
    <text evidence="4">The sequence shown here is derived from an EMBL/GenBank/DDBJ whole genome shotgun (WGS) entry which is preliminary data.</text>
</comment>
<dbReference type="AlphaFoldDB" id="A0AAD8TG25"/>
<protein>
    <recommendedName>
        <fullName evidence="3">Calcium-transporting P-type ATPase N-terminal autoinhibitory domain-containing protein</fullName>
    </recommendedName>
</protein>
<feature type="compositionally biased region" description="Basic and acidic residues" evidence="1">
    <location>
        <begin position="530"/>
        <end position="550"/>
    </location>
</feature>
<dbReference type="Pfam" id="PF12515">
    <property type="entry name" value="CaATP_NAI"/>
    <property type="match status" value="1"/>
</dbReference>
<evidence type="ECO:0000313" key="5">
    <source>
        <dbReference type="Proteomes" id="UP001231189"/>
    </source>
</evidence>
<keyword evidence="2" id="KW-0472">Membrane</keyword>
<feature type="transmembrane region" description="Helical" evidence="2">
    <location>
        <begin position="438"/>
        <end position="459"/>
    </location>
</feature>
<organism evidence="4 5">
    <name type="scientific">Lolium multiflorum</name>
    <name type="common">Italian ryegrass</name>
    <name type="synonym">Lolium perenne subsp. multiflorum</name>
    <dbReference type="NCBI Taxonomy" id="4521"/>
    <lineage>
        <taxon>Eukaryota</taxon>
        <taxon>Viridiplantae</taxon>
        <taxon>Streptophyta</taxon>
        <taxon>Embryophyta</taxon>
        <taxon>Tracheophyta</taxon>
        <taxon>Spermatophyta</taxon>
        <taxon>Magnoliopsida</taxon>
        <taxon>Liliopsida</taxon>
        <taxon>Poales</taxon>
        <taxon>Poaceae</taxon>
        <taxon>BOP clade</taxon>
        <taxon>Pooideae</taxon>
        <taxon>Poodae</taxon>
        <taxon>Poeae</taxon>
        <taxon>Poeae Chloroplast Group 2 (Poeae type)</taxon>
        <taxon>Loliodinae</taxon>
        <taxon>Loliinae</taxon>
        <taxon>Lolium</taxon>
    </lineage>
</organism>
<feature type="region of interest" description="Disordered" evidence="1">
    <location>
        <begin position="1"/>
        <end position="63"/>
    </location>
</feature>
<keyword evidence="2" id="KW-0812">Transmembrane</keyword>
<feature type="transmembrane region" description="Helical" evidence="2">
    <location>
        <begin position="499"/>
        <end position="521"/>
    </location>
</feature>
<dbReference type="Gene3D" id="1.20.5.170">
    <property type="match status" value="1"/>
</dbReference>
<gene>
    <name evidence="4" type="ORF">QYE76_042679</name>
</gene>
<evidence type="ECO:0000259" key="3">
    <source>
        <dbReference type="Pfam" id="PF12515"/>
    </source>
</evidence>
<evidence type="ECO:0000256" key="2">
    <source>
        <dbReference type="SAM" id="Phobius"/>
    </source>
</evidence>
<keyword evidence="2" id="KW-1133">Transmembrane helix</keyword>
<name>A0AAD8TG25_LOLMU</name>
<sequence length="562" mass="58854">MTVVEVEQTPALRPRGRATGVPEEQQGKNSGQSAPDRRVGGNGRLSRSSTSVEPVEEGRRPVGPCDRTCLSVREIKGFLATEMNSGESSQVGELIIELPQFQHGEERLHRWREAALVLNASRRFRYQLDMRRLDSADHQTGYMPPAGFGSTARAGGGSGLGVRDIGAASYTSKDPELIIAYPLFYDANTGVSEAHPGSVGGGRVDDPVGPNDGTMLGRYVSDGALVHVLVGGRPHAHTIPAAGHLRSDNWGGSGAVGGGDAPGAELNGMPASPRATGHPARYVRPTGFGSAAGGGRFPFPLRWLWLLIECLRPTNWGDQRAGGSGSTVSFPSSPPFTVGEGDALQAEMNDMLPSPRSTTRAGGHGGSQPVFVDEMGGPFLVIHINTPQQGNPGVLAAEPGTQGDLAQRALQSVFGGLVPVCFTLLLDDNILNGGSPGYIKAATCAGLGLVTGFTYLGLLSKKRAEAAVRVVASTAMAAVSIALMYTVSDNVYTKYTCGTIGVIATVATMAIVWYVTTPLFLKSMKKEQASHEEEEGLDKKSGREAGREAGHGAGQAGNEDIS</sequence>
<keyword evidence="5" id="KW-1185">Reference proteome</keyword>
<evidence type="ECO:0000313" key="4">
    <source>
        <dbReference type="EMBL" id="KAK1681831.1"/>
    </source>
</evidence>
<dbReference type="InterPro" id="IPR024750">
    <property type="entry name" value="Ca_ATPase_N_dom"/>
</dbReference>
<feature type="transmembrane region" description="Helical" evidence="2">
    <location>
        <begin position="466"/>
        <end position="487"/>
    </location>
</feature>
<feature type="domain" description="Calcium-transporting P-type ATPase N-terminal autoinhibitory" evidence="3">
    <location>
        <begin position="105"/>
        <end position="132"/>
    </location>
</feature>
<evidence type="ECO:0000256" key="1">
    <source>
        <dbReference type="SAM" id="MobiDB-lite"/>
    </source>
</evidence>
<dbReference type="Proteomes" id="UP001231189">
    <property type="component" value="Unassembled WGS sequence"/>
</dbReference>
<dbReference type="EMBL" id="JAUUTY010000002">
    <property type="protein sequence ID" value="KAK1681831.1"/>
    <property type="molecule type" value="Genomic_DNA"/>
</dbReference>
<proteinExistence type="predicted"/>
<feature type="region of interest" description="Disordered" evidence="1">
    <location>
        <begin position="530"/>
        <end position="562"/>
    </location>
</feature>
<accession>A0AAD8TG25</accession>
<reference evidence="4" key="1">
    <citation type="submission" date="2023-07" db="EMBL/GenBank/DDBJ databases">
        <title>A chromosome-level genome assembly of Lolium multiflorum.</title>
        <authorList>
            <person name="Chen Y."/>
            <person name="Copetti D."/>
            <person name="Kolliker R."/>
            <person name="Studer B."/>
        </authorList>
    </citation>
    <scope>NUCLEOTIDE SEQUENCE</scope>
    <source>
        <strain evidence="4">02402/16</strain>
        <tissue evidence="4">Leaf</tissue>
    </source>
</reference>